<name>A0A179UGK0_BLAGS</name>
<organism evidence="1 2">
    <name type="scientific">Blastomyces gilchristii (strain SLH14081)</name>
    <name type="common">Blastomyces dermatitidis</name>
    <dbReference type="NCBI Taxonomy" id="559298"/>
    <lineage>
        <taxon>Eukaryota</taxon>
        <taxon>Fungi</taxon>
        <taxon>Dikarya</taxon>
        <taxon>Ascomycota</taxon>
        <taxon>Pezizomycotina</taxon>
        <taxon>Eurotiomycetes</taxon>
        <taxon>Eurotiomycetidae</taxon>
        <taxon>Onygenales</taxon>
        <taxon>Ajellomycetaceae</taxon>
        <taxon>Blastomyces</taxon>
    </lineage>
</organism>
<dbReference type="GeneID" id="8506567"/>
<dbReference type="OrthoDB" id="8300194at2759"/>
<evidence type="ECO:0000313" key="2">
    <source>
        <dbReference type="Proteomes" id="UP000002038"/>
    </source>
</evidence>
<dbReference type="VEuPathDB" id="FungiDB:BDBG_02611"/>
<dbReference type="EMBL" id="GG657450">
    <property type="protein sequence ID" value="OAT06398.1"/>
    <property type="molecule type" value="Genomic_DNA"/>
</dbReference>
<evidence type="ECO:0008006" key="3">
    <source>
        <dbReference type="Google" id="ProtNLM"/>
    </source>
</evidence>
<dbReference type="Proteomes" id="UP000002038">
    <property type="component" value="Unassembled WGS sequence"/>
</dbReference>
<evidence type="ECO:0000313" key="1">
    <source>
        <dbReference type="EMBL" id="OAT06398.1"/>
    </source>
</evidence>
<keyword evidence="2" id="KW-1185">Reference proteome</keyword>
<dbReference type="RefSeq" id="XP_031577197.1">
    <property type="nucleotide sequence ID" value="XM_031720861.1"/>
</dbReference>
<sequence length="131" mass="15419">MHSVLSSCFCFAVQSRINQSKNYRQLRSGYLQLYTRNSRAIRLDEHRVVEEGCNVLERDIMNFIAVNAITPVSKTYKIKLVEVRKTFYIVIDYMHGEPLDKAWMYLTQGRRAYTCRQIAGYLEELRQLTGK</sequence>
<proteinExistence type="predicted"/>
<dbReference type="KEGG" id="bgh:BDBG_02611"/>
<dbReference type="AlphaFoldDB" id="A0A179UGK0"/>
<protein>
    <recommendedName>
        <fullName evidence="3">Serine/threonine protein kinase</fullName>
    </recommendedName>
</protein>
<accession>A0A179UGK0</accession>
<dbReference type="STRING" id="559298.A0A179UGK0"/>
<reference evidence="2" key="1">
    <citation type="journal article" date="2015" name="PLoS Genet.">
        <title>The dynamic genome and transcriptome of the human fungal pathogen Blastomyces and close relative Emmonsia.</title>
        <authorList>
            <person name="Munoz J.F."/>
            <person name="Gauthier G.M."/>
            <person name="Desjardins C.A."/>
            <person name="Gallo J.E."/>
            <person name="Holder J."/>
            <person name="Sullivan T.D."/>
            <person name="Marty A.J."/>
            <person name="Carmen J.C."/>
            <person name="Chen Z."/>
            <person name="Ding L."/>
            <person name="Gujja S."/>
            <person name="Magrini V."/>
            <person name="Misas E."/>
            <person name="Mitreva M."/>
            <person name="Priest M."/>
            <person name="Saif S."/>
            <person name="Whiston E.A."/>
            <person name="Young S."/>
            <person name="Zeng Q."/>
            <person name="Goldman W.E."/>
            <person name="Mardis E.R."/>
            <person name="Taylor J.W."/>
            <person name="McEwen J.G."/>
            <person name="Clay O.K."/>
            <person name="Klein B.S."/>
            <person name="Cuomo C.A."/>
        </authorList>
    </citation>
    <scope>NUCLEOTIDE SEQUENCE [LARGE SCALE GENOMIC DNA]</scope>
    <source>
        <strain evidence="2">SLH14081</strain>
    </source>
</reference>
<gene>
    <name evidence="1" type="ORF">BDBG_02611</name>
</gene>